<sequence length="213" mass="23460">MSISVRQLTQPTDDETRDATRVLHEAFERKYFLPALGGDQSLVEPFLLAHVKATVIGGELYVAELPGTPGIVGVALWFGPGQKFLSGNEQRDAGWNQTMNVLDTACQNWWDNFLSLADTVPERLYGPGQQQASYHLQTFGVLPQHQKKGYGTALMSAVEEKAKLTSSDVVLETMGEAAVPIYKKLGFEVLGPEVIKTPRGEANAYCFRKRTGK</sequence>
<name>A0AAW0CTF7_9AGAR</name>
<dbReference type="PROSITE" id="PS51186">
    <property type="entry name" value="GNAT"/>
    <property type="match status" value="1"/>
</dbReference>
<dbReference type="Pfam" id="PF13673">
    <property type="entry name" value="Acetyltransf_10"/>
    <property type="match status" value="1"/>
</dbReference>
<dbReference type="GO" id="GO:0016747">
    <property type="term" value="F:acyltransferase activity, transferring groups other than amino-acyl groups"/>
    <property type="evidence" value="ECO:0007669"/>
    <property type="project" value="InterPro"/>
</dbReference>
<feature type="domain" description="N-acetyltransferase" evidence="1">
    <location>
        <begin position="74"/>
        <end position="212"/>
    </location>
</feature>
<evidence type="ECO:0000259" key="1">
    <source>
        <dbReference type="PROSITE" id="PS51186"/>
    </source>
</evidence>
<protein>
    <recommendedName>
        <fullName evidence="1">N-acetyltransferase domain-containing protein</fullName>
    </recommendedName>
</protein>
<comment type="caution">
    <text evidence="2">The sequence shown here is derived from an EMBL/GenBank/DDBJ whole genome shotgun (WGS) entry which is preliminary data.</text>
</comment>
<dbReference type="InterPro" id="IPR016181">
    <property type="entry name" value="Acyl_CoA_acyltransferase"/>
</dbReference>
<dbReference type="InterPro" id="IPR000182">
    <property type="entry name" value="GNAT_dom"/>
</dbReference>
<proteinExistence type="predicted"/>
<dbReference type="PANTHER" id="PTHR42791">
    <property type="entry name" value="GNAT FAMILY ACETYLTRANSFERASE"/>
    <property type="match status" value="1"/>
</dbReference>
<evidence type="ECO:0000313" key="2">
    <source>
        <dbReference type="EMBL" id="KAK7042063.1"/>
    </source>
</evidence>
<dbReference type="PANTHER" id="PTHR42791:SF1">
    <property type="entry name" value="N-ACETYLTRANSFERASE DOMAIN-CONTAINING PROTEIN"/>
    <property type="match status" value="1"/>
</dbReference>
<gene>
    <name evidence="2" type="ORF">R3P38DRAFT_2888325</name>
</gene>
<dbReference type="EMBL" id="JAWWNJ010000013">
    <property type="protein sequence ID" value="KAK7042063.1"/>
    <property type="molecule type" value="Genomic_DNA"/>
</dbReference>
<keyword evidence="3" id="KW-1185">Reference proteome</keyword>
<accession>A0AAW0CTF7</accession>
<dbReference type="InterPro" id="IPR052523">
    <property type="entry name" value="Trichothecene_AcTrans"/>
</dbReference>
<dbReference type="Proteomes" id="UP001362999">
    <property type="component" value="Unassembled WGS sequence"/>
</dbReference>
<dbReference type="Gene3D" id="3.40.630.30">
    <property type="match status" value="1"/>
</dbReference>
<dbReference type="AlphaFoldDB" id="A0AAW0CTF7"/>
<reference evidence="2 3" key="1">
    <citation type="journal article" date="2024" name="J Genomics">
        <title>Draft genome sequencing and assembly of Favolaschia claudopus CIRM-BRFM 2984 isolated from oak limbs.</title>
        <authorList>
            <person name="Navarro D."/>
            <person name="Drula E."/>
            <person name="Chaduli D."/>
            <person name="Cazenave R."/>
            <person name="Ahrendt S."/>
            <person name="Wang J."/>
            <person name="Lipzen A."/>
            <person name="Daum C."/>
            <person name="Barry K."/>
            <person name="Grigoriev I.V."/>
            <person name="Favel A."/>
            <person name="Rosso M.N."/>
            <person name="Martin F."/>
        </authorList>
    </citation>
    <scope>NUCLEOTIDE SEQUENCE [LARGE SCALE GENOMIC DNA]</scope>
    <source>
        <strain evidence="2 3">CIRM-BRFM 2984</strain>
    </source>
</reference>
<dbReference type="SUPFAM" id="SSF55729">
    <property type="entry name" value="Acyl-CoA N-acyltransferases (Nat)"/>
    <property type="match status" value="1"/>
</dbReference>
<organism evidence="2 3">
    <name type="scientific">Favolaschia claudopus</name>
    <dbReference type="NCBI Taxonomy" id="2862362"/>
    <lineage>
        <taxon>Eukaryota</taxon>
        <taxon>Fungi</taxon>
        <taxon>Dikarya</taxon>
        <taxon>Basidiomycota</taxon>
        <taxon>Agaricomycotina</taxon>
        <taxon>Agaricomycetes</taxon>
        <taxon>Agaricomycetidae</taxon>
        <taxon>Agaricales</taxon>
        <taxon>Marasmiineae</taxon>
        <taxon>Mycenaceae</taxon>
        <taxon>Favolaschia</taxon>
    </lineage>
</organism>
<evidence type="ECO:0000313" key="3">
    <source>
        <dbReference type="Proteomes" id="UP001362999"/>
    </source>
</evidence>
<dbReference type="CDD" id="cd04301">
    <property type="entry name" value="NAT_SF"/>
    <property type="match status" value="1"/>
</dbReference>